<name>A0A196S6G5_BLAHN</name>
<feature type="domain" description="Restriction endonuclease type IV Mrr" evidence="5">
    <location>
        <begin position="165"/>
        <end position="257"/>
    </location>
</feature>
<dbReference type="PANTHER" id="PTHR43391:SF86">
    <property type="entry name" value="SHORT-CHAIN DEHYDROGENASE_REDUCTASE FAMILY PROTEIN"/>
    <property type="match status" value="1"/>
</dbReference>
<dbReference type="InterPro" id="IPR020904">
    <property type="entry name" value="Sc_DH/Rdtase_CS"/>
</dbReference>
<proteinExistence type="inferred from homology"/>
<organism evidence="6 7">
    <name type="scientific">Blastocystis sp. subtype 1 (strain ATCC 50177 / NandII)</name>
    <dbReference type="NCBI Taxonomy" id="478820"/>
    <lineage>
        <taxon>Eukaryota</taxon>
        <taxon>Sar</taxon>
        <taxon>Stramenopiles</taxon>
        <taxon>Bigyra</taxon>
        <taxon>Opalozoa</taxon>
        <taxon>Opalinata</taxon>
        <taxon>Blastocystidae</taxon>
        <taxon>Blastocystis</taxon>
    </lineage>
</organism>
<dbReference type="Pfam" id="PF00106">
    <property type="entry name" value="adh_short"/>
    <property type="match status" value="1"/>
</dbReference>
<evidence type="ECO:0000256" key="4">
    <source>
        <dbReference type="SAM" id="Phobius"/>
    </source>
</evidence>
<comment type="caution">
    <text evidence="6">The sequence shown here is derived from an EMBL/GenBank/DDBJ whole genome shotgun (WGS) entry which is preliminary data.</text>
</comment>
<dbReference type="InterPro" id="IPR036291">
    <property type="entry name" value="NAD(P)-bd_dom_sf"/>
</dbReference>
<accession>A0A196S6G5</accession>
<sequence length="424" mass="47089">MPICLMENADMKEWDRVVDVNCKGVLHGIGCCLPIMKQQNSGHIINISSDGGLRQFDYITVYCATKYFVEGLAVGLRREVKGYNIRVTNIQPGDVGTDIGMESTDKEAIRRYYGWEDNGDEECSASSSSSEEEVDLEDRILDVQNIADSVEKSAPETVKTTYDAGKELEERVARMLKKRGHINIKLNQRVKDKNGNLSEFDIVYGWPVRHYVECKNYSHPVKLEMVAKFKEVLRLHHIPKSRGLFVTTSTYTPRATTIGITCIDGAGLERLEKTALTALITKYLIILCAAAGGYGLYYYLLNTDSKKVKAWRDMMDERSRQISKQSVEKVQEVGSAVLATSTSVASDAKDVVVESVSKAVSSVKDAVMDAKPVEEEKPVAEGKPAEKSAVAIEKSEKSEEEDVWEAPSLWKCITTILGGLLGYS</sequence>
<gene>
    <name evidence="6" type="ORF">AV274_5651</name>
</gene>
<dbReference type="SUPFAM" id="SSF52980">
    <property type="entry name" value="Restriction endonuclease-like"/>
    <property type="match status" value="1"/>
</dbReference>
<dbReference type="CDD" id="cd05233">
    <property type="entry name" value="SDR_c"/>
    <property type="match status" value="1"/>
</dbReference>
<dbReference type="PRINTS" id="PR00081">
    <property type="entry name" value="GDHRDH"/>
</dbReference>
<dbReference type="SUPFAM" id="SSF51735">
    <property type="entry name" value="NAD(P)-binding Rossmann-fold domains"/>
    <property type="match status" value="1"/>
</dbReference>
<dbReference type="EMBL" id="LXWW01000528">
    <property type="protein sequence ID" value="OAO12655.1"/>
    <property type="molecule type" value="Genomic_DNA"/>
</dbReference>
<dbReference type="Proteomes" id="UP000078348">
    <property type="component" value="Unassembled WGS sequence"/>
</dbReference>
<evidence type="ECO:0000313" key="6">
    <source>
        <dbReference type="EMBL" id="OAO12655.1"/>
    </source>
</evidence>
<dbReference type="OrthoDB" id="37659at2759"/>
<dbReference type="GO" id="GO:0006281">
    <property type="term" value="P:DNA repair"/>
    <property type="evidence" value="ECO:0007669"/>
    <property type="project" value="UniProtKB-ARBA"/>
</dbReference>
<dbReference type="STRING" id="478820.A0A196S6G5"/>
<evidence type="ECO:0000256" key="3">
    <source>
        <dbReference type="SAM" id="MobiDB-lite"/>
    </source>
</evidence>
<dbReference type="GO" id="GO:0009307">
    <property type="term" value="P:DNA restriction-modification system"/>
    <property type="evidence" value="ECO:0007669"/>
    <property type="project" value="InterPro"/>
</dbReference>
<keyword evidence="4" id="KW-0812">Transmembrane</keyword>
<evidence type="ECO:0000313" key="7">
    <source>
        <dbReference type="Proteomes" id="UP000078348"/>
    </source>
</evidence>
<evidence type="ECO:0000259" key="5">
    <source>
        <dbReference type="Pfam" id="PF04471"/>
    </source>
</evidence>
<keyword evidence="7" id="KW-1185">Reference proteome</keyword>
<dbReference type="InterPro" id="IPR011856">
    <property type="entry name" value="tRNA_endonuc-like_dom_sf"/>
</dbReference>
<dbReference type="InterPro" id="IPR002347">
    <property type="entry name" value="SDR_fam"/>
</dbReference>
<evidence type="ECO:0000256" key="2">
    <source>
        <dbReference type="ARBA" id="ARBA00023002"/>
    </source>
</evidence>
<protein>
    <submittedName>
        <fullName evidence="6">Linear gramicidin synthase subunit D-like protein</fullName>
    </submittedName>
</protein>
<reference evidence="6 7" key="1">
    <citation type="submission" date="2016-05" db="EMBL/GenBank/DDBJ databases">
        <title>Nuclear genome of Blastocystis sp. subtype 1 NandII.</title>
        <authorList>
            <person name="Gentekaki E."/>
            <person name="Curtis B."/>
            <person name="Stairs C."/>
            <person name="Eme L."/>
            <person name="Herman E."/>
            <person name="Klimes V."/>
            <person name="Arias M.C."/>
            <person name="Elias M."/>
            <person name="Hilliou F."/>
            <person name="Klute M."/>
            <person name="Malik S.-B."/>
            <person name="Pightling A."/>
            <person name="Rachubinski R."/>
            <person name="Salas D."/>
            <person name="Schlacht A."/>
            <person name="Suga H."/>
            <person name="Archibald J."/>
            <person name="Ball S.G."/>
            <person name="Clark G."/>
            <person name="Dacks J."/>
            <person name="Van Der Giezen M."/>
            <person name="Tsaousis A."/>
            <person name="Roger A."/>
        </authorList>
    </citation>
    <scope>NUCLEOTIDE SEQUENCE [LARGE SCALE GENOMIC DNA]</scope>
    <source>
        <strain evidence="7">ATCC 50177 / NandII</strain>
    </source>
</reference>
<dbReference type="GO" id="GO:0005829">
    <property type="term" value="C:cytosol"/>
    <property type="evidence" value="ECO:0007669"/>
    <property type="project" value="TreeGrafter"/>
</dbReference>
<dbReference type="InterPro" id="IPR007560">
    <property type="entry name" value="Restrct_endonuc_IV_Mrr"/>
</dbReference>
<comment type="similarity">
    <text evidence="1">Belongs to the short-chain dehydrogenases/reductases (SDR) family.</text>
</comment>
<dbReference type="PANTHER" id="PTHR43391">
    <property type="entry name" value="RETINOL DEHYDROGENASE-RELATED"/>
    <property type="match status" value="1"/>
</dbReference>
<dbReference type="GO" id="GO:0003677">
    <property type="term" value="F:DNA binding"/>
    <property type="evidence" value="ECO:0007669"/>
    <property type="project" value="InterPro"/>
</dbReference>
<dbReference type="GO" id="GO:0016491">
    <property type="term" value="F:oxidoreductase activity"/>
    <property type="evidence" value="ECO:0007669"/>
    <property type="project" value="UniProtKB-KW"/>
</dbReference>
<dbReference type="Gene3D" id="3.40.1350.10">
    <property type="match status" value="1"/>
</dbReference>
<dbReference type="InterPro" id="IPR011335">
    <property type="entry name" value="Restrct_endonuc-II-like"/>
</dbReference>
<evidence type="ECO:0000256" key="1">
    <source>
        <dbReference type="ARBA" id="ARBA00006484"/>
    </source>
</evidence>
<feature type="compositionally biased region" description="Basic and acidic residues" evidence="3">
    <location>
        <begin position="372"/>
        <end position="386"/>
    </location>
</feature>
<keyword evidence="4" id="KW-1133">Transmembrane helix</keyword>
<feature type="transmembrane region" description="Helical" evidence="4">
    <location>
        <begin position="283"/>
        <end position="301"/>
    </location>
</feature>
<dbReference type="Gene3D" id="3.40.50.720">
    <property type="entry name" value="NAD(P)-binding Rossmann-like Domain"/>
    <property type="match status" value="1"/>
</dbReference>
<dbReference type="PROSITE" id="PS00061">
    <property type="entry name" value="ADH_SHORT"/>
    <property type="match status" value="1"/>
</dbReference>
<dbReference type="Pfam" id="PF04471">
    <property type="entry name" value="Mrr_cat"/>
    <property type="match status" value="1"/>
</dbReference>
<dbReference type="GO" id="GO:0004519">
    <property type="term" value="F:endonuclease activity"/>
    <property type="evidence" value="ECO:0007669"/>
    <property type="project" value="InterPro"/>
</dbReference>
<keyword evidence="4" id="KW-0472">Membrane</keyword>
<feature type="region of interest" description="Disordered" evidence="3">
    <location>
        <begin position="372"/>
        <end position="402"/>
    </location>
</feature>
<keyword evidence="2" id="KW-0560">Oxidoreductase</keyword>
<dbReference type="AlphaFoldDB" id="A0A196S6G5"/>